<dbReference type="PROSITE" id="PS00409">
    <property type="entry name" value="PROKAR_NTER_METHYL"/>
    <property type="match status" value="1"/>
</dbReference>
<dbReference type="PANTHER" id="PTHR30093">
    <property type="entry name" value="GENERAL SECRETION PATHWAY PROTEIN G"/>
    <property type="match status" value="1"/>
</dbReference>
<dbReference type="PANTHER" id="PTHR30093:SF2">
    <property type="entry name" value="TYPE II SECRETION SYSTEM PROTEIN H"/>
    <property type="match status" value="1"/>
</dbReference>
<proteinExistence type="predicted"/>
<organism evidence="3 4">
    <name type="scientific">Symmachiella dynata</name>
    <dbReference type="NCBI Taxonomy" id="2527995"/>
    <lineage>
        <taxon>Bacteria</taxon>
        <taxon>Pseudomonadati</taxon>
        <taxon>Planctomycetota</taxon>
        <taxon>Planctomycetia</taxon>
        <taxon>Planctomycetales</taxon>
        <taxon>Planctomycetaceae</taxon>
        <taxon>Symmachiella</taxon>
    </lineage>
</organism>
<keyword evidence="1" id="KW-0472">Membrane</keyword>
<accession>A0A517ZTG9</accession>
<feature type="transmembrane region" description="Helical" evidence="1">
    <location>
        <begin position="12"/>
        <end position="36"/>
    </location>
</feature>
<keyword evidence="4" id="KW-1185">Reference proteome</keyword>
<dbReference type="Gene3D" id="3.30.700.10">
    <property type="entry name" value="Glycoprotein, Type 4 Pilin"/>
    <property type="match status" value="1"/>
</dbReference>
<keyword evidence="1" id="KW-0812">Transmembrane</keyword>
<name>A0A517ZTG9_9PLAN</name>
<dbReference type="AlphaFoldDB" id="A0A517ZTG9"/>
<dbReference type="RefSeq" id="WP_145378331.1">
    <property type="nucleotide sequence ID" value="NZ_CP036276.1"/>
</dbReference>
<sequence>MPTHKPLRTKRGFTLIELLVVIAIIAILIALLLPAVQQAREAARRTSCRNNLKQIGIALHNYHDVFSTFPPGYIAEGVTADDGVGAETGSGFAWSTLLLPYLEQPAVFQGLDFNENSTEPDNVLMGLTPLSVFICASDDVQPQFDVNDSTGTLIARVASSNYVGVFGYGSVTMHPGKGTGILYRNSSVKIRDITDGTSNTLAVGERTHDLTESTWYAALPGATVNAGMAMMPMMTEGSSHLVLGHVGQPAMGMMPAMEHTPNQSGHIVNFWSRHTGGTHFLFCDGSVRFLGENMDYPTYKHSGIKNDGEVVSF</sequence>
<dbReference type="EMBL" id="CP036276">
    <property type="protein sequence ID" value="QDU45788.1"/>
    <property type="molecule type" value="Genomic_DNA"/>
</dbReference>
<dbReference type="InterPro" id="IPR012902">
    <property type="entry name" value="N_methyl_site"/>
</dbReference>
<dbReference type="Pfam" id="PF07963">
    <property type="entry name" value="N_methyl"/>
    <property type="match status" value="1"/>
</dbReference>
<evidence type="ECO:0000313" key="3">
    <source>
        <dbReference type="EMBL" id="QDU45788.1"/>
    </source>
</evidence>
<dbReference type="SUPFAM" id="SSF54523">
    <property type="entry name" value="Pili subunits"/>
    <property type="match status" value="1"/>
</dbReference>
<reference evidence="3 4" key="1">
    <citation type="submission" date="2019-02" db="EMBL/GenBank/DDBJ databases">
        <title>Deep-cultivation of Planctomycetes and their phenomic and genomic characterization uncovers novel biology.</title>
        <authorList>
            <person name="Wiegand S."/>
            <person name="Jogler M."/>
            <person name="Boedeker C."/>
            <person name="Pinto D."/>
            <person name="Vollmers J."/>
            <person name="Rivas-Marin E."/>
            <person name="Kohn T."/>
            <person name="Peeters S.H."/>
            <person name="Heuer A."/>
            <person name="Rast P."/>
            <person name="Oberbeckmann S."/>
            <person name="Bunk B."/>
            <person name="Jeske O."/>
            <person name="Meyerdierks A."/>
            <person name="Storesund J.E."/>
            <person name="Kallscheuer N."/>
            <person name="Luecker S."/>
            <person name="Lage O.M."/>
            <person name="Pohl T."/>
            <person name="Merkel B.J."/>
            <person name="Hornburger P."/>
            <person name="Mueller R.-W."/>
            <person name="Bruemmer F."/>
            <person name="Labrenz M."/>
            <person name="Spormann A.M."/>
            <person name="Op den Camp H."/>
            <person name="Overmann J."/>
            <person name="Amann R."/>
            <person name="Jetten M.S.M."/>
            <person name="Mascher T."/>
            <person name="Medema M.H."/>
            <person name="Devos D.P."/>
            <person name="Kaster A.-K."/>
            <person name="Ovreas L."/>
            <person name="Rohde M."/>
            <person name="Galperin M.Y."/>
            <person name="Jogler C."/>
        </authorList>
    </citation>
    <scope>NUCLEOTIDE SEQUENCE [LARGE SCALE GENOMIC DNA]</scope>
    <source>
        <strain evidence="3 4">Mal52</strain>
    </source>
</reference>
<dbReference type="KEGG" id="sdyn:Mal52_42840"/>
<evidence type="ECO:0000259" key="2">
    <source>
        <dbReference type="Pfam" id="PF07596"/>
    </source>
</evidence>
<feature type="domain" description="DUF1559" evidence="2">
    <location>
        <begin position="37"/>
        <end position="295"/>
    </location>
</feature>
<evidence type="ECO:0000256" key="1">
    <source>
        <dbReference type="SAM" id="Phobius"/>
    </source>
</evidence>
<dbReference type="Proteomes" id="UP000319383">
    <property type="component" value="Chromosome"/>
</dbReference>
<dbReference type="InterPro" id="IPR045584">
    <property type="entry name" value="Pilin-like"/>
</dbReference>
<keyword evidence="1" id="KW-1133">Transmembrane helix</keyword>
<evidence type="ECO:0000313" key="4">
    <source>
        <dbReference type="Proteomes" id="UP000319383"/>
    </source>
</evidence>
<gene>
    <name evidence="3" type="primary">xcpT_17</name>
    <name evidence="3" type="ORF">Mal52_42840</name>
</gene>
<dbReference type="InterPro" id="IPR011453">
    <property type="entry name" value="DUF1559"/>
</dbReference>
<dbReference type="NCBIfam" id="TIGR02532">
    <property type="entry name" value="IV_pilin_GFxxxE"/>
    <property type="match status" value="1"/>
</dbReference>
<dbReference type="Pfam" id="PF07596">
    <property type="entry name" value="SBP_bac_10"/>
    <property type="match status" value="1"/>
</dbReference>
<dbReference type="InterPro" id="IPR027558">
    <property type="entry name" value="Pre_pil_HX9DG_C"/>
</dbReference>
<dbReference type="NCBIfam" id="TIGR04294">
    <property type="entry name" value="pre_pil_HX9DG"/>
    <property type="match status" value="1"/>
</dbReference>
<protein>
    <submittedName>
        <fullName evidence="3">Type II secretion system protein G</fullName>
    </submittedName>
</protein>